<sequence>MFIFRSRPDVQNQPVTHSIRIRRIAAALTSVNTLALKVVLEVDTDSDMRTQLILSLVAGGEPE</sequence>
<name>A0ABY2CKD3_METMH</name>
<reference evidence="1 2" key="1">
    <citation type="submission" date="2019-03" db="EMBL/GenBank/DDBJ databases">
        <title>Systems level insights into methane cycling in arid and semi-arid ecosystems.</title>
        <authorList>
            <person name="Kalyuzhnaya M."/>
        </authorList>
    </citation>
    <scope>NUCLEOTIDE SEQUENCE [LARGE SCALE GENOMIC DNA]</scope>
    <source>
        <strain evidence="1 2">S-1</strain>
    </source>
</reference>
<dbReference type="Proteomes" id="UP000295649">
    <property type="component" value="Unassembled WGS sequence"/>
</dbReference>
<comment type="caution">
    <text evidence="1">The sequence shown here is derived from an EMBL/GenBank/DDBJ whole genome shotgun (WGS) entry which is preliminary data.</text>
</comment>
<keyword evidence="2" id="KW-1185">Reference proteome</keyword>
<protein>
    <submittedName>
        <fullName evidence="1">Uncharacterized protein</fullName>
    </submittedName>
</protein>
<accession>A0ABY2CKD3</accession>
<organism evidence="1 2">
    <name type="scientific">Methylomonas methanica</name>
    <dbReference type="NCBI Taxonomy" id="421"/>
    <lineage>
        <taxon>Bacteria</taxon>
        <taxon>Pseudomonadati</taxon>
        <taxon>Pseudomonadota</taxon>
        <taxon>Gammaproteobacteria</taxon>
        <taxon>Methylococcales</taxon>
        <taxon>Methylococcaceae</taxon>
        <taxon>Methylomonas</taxon>
    </lineage>
</organism>
<proteinExistence type="predicted"/>
<dbReference type="EMBL" id="SMCN01000052">
    <property type="protein sequence ID" value="TCV72457.1"/>
    <property type="molecule type" value="Genomic_DNA"/>
</dbReference>
<evidence type="ECO:0000313" key="1">
    <source>
        <dbReference type="EMBL" id="TCV72457.1"/>
    </source>
</evidence>
<evidence type="ECO:0000313" key="2">
    <source>
        <dbReference type="Proteomes" id="UP000295649"/>
    </source>
</evidence>
<gene>
    <name evidence="1" type="ORF">EDE11_1523</name>
</gene>